<keyword evidence="2" id="KW-0597">Phosphoprotein</keyword>
<dbReference type="PROSITE" id="PS00455">
    <property type="entry name" value="AMP_BINDING"/>
    <property type="match status" value="1"/>
</dbReference>
<dbReference type="SUPFAM" id="SSF51735">
    <property type="entry name" value="NAD(P)-binding Rossmann-fold domains"/>
    <property type="match status" value="1"/>
</dbReference>
<dbReference type="RefSeq" id="XP_056039012.1">
    <property type="nucleotide sequence ID" value="XM_056183552.1"/>
</dbReference>
<gene>
    <name evidence="4" type="ORF">SOMG_04774</name>
</gene>
<evidence type="ECO:0000259" key="3">
    <source>
        <dbReference type="PROSITE" id="PS50075"/>
    </source>
</evidence>
<dbReference type="InterPro" id="IPR013120">
    <property type="entry name" value="FAR_NAD-bd"/>
</dbReference>
<dbReference type="KEGG" id="som:SOMG_04774"/>
<dbReference type="SUPFAM" id="SSF47336">
    <property type="entry name" value="ACP-like"/>
    <property type="match status" value="1"/>
</dbReference>
<evidence type="ECO:0000313" key="5">
    <source>
        <dbReference type="Proteomes" id="UP001212411"/>
    </source>
</evidence>
<dbReference type="Pfam" id="PF00550">
    <property type="entry name" value="PP-binding"/>
    <property type="match status" value="1"/>
</dbReference>
<dbReference type="InterPro" id="IPR036291">
    <property type="entry name" value="NAD(P)-bd_dom_sf"/>
</dbReference>
<evidence type="ECO:0000256" key="2">
    <source>
        <dbReference type="ARBA" id="ARBA00022553"/>
    </source>
</evidence>
<evidence type="ECO:0000313" key="4">
    <source>
        <dbReference type="EMBL" id="WBW74769.1"/>
    </source>
</evidence>
<keyword evidence="1" id="KW-0596">Phosphopantetheine</keyword>
<keyword evidence="5" id="KW-1185">Reference proteome</keyword>
<dbReference type="InterPro" id="IPR036736">
    <property type="entry name" value="ACP-like_sf"/>
</dbReference>
<sequence>MTKTIVPTPVSVLLEKANSKPDETFLDFYNENGIQKSYSHLEILQRTNTIARFYQQNVPSGATVGVFMRQEMDLVCSILALWATGHTGVIFNEDWDSDIAAIISERLQVSFLVFSDLTEKYHLRGVKSLHLTTLQTDPNAPCIQTGYEPEIALINHSSGSTGIPKSIPYRMEKYVPAADWGISSLDHHLKTAIVMAPNFALTTLVWMTALLNPGGSIMCPSMLTRPPVPVSSKAEQLAWNLHYALKYGCERLCILPKLLLLMLQTTVKENESFPSCKKVLVAGEMIPPNLPESCQRALPNAKFGAAYGSTETGFSGFYAELKDSNLTYIPGLTIKDLMLLNEDMKPIPREVGNKGFVCVITDAQSEPYVGEDEETQSANRETYITINNQPAIRFADLATWEQKDGNWGISVKGRLGRIVKRNGVFYDLNHLDKIANSLDAFKEAFSFLVNNRFVLCYIPKEATLTSDEALNVLNKALKSSVWFSHCIPIKTLLFNASGKVDLKALQSYVQDRMFEEDSKLPSLTDHFAIEISKISARVLGNKSLEGKEVLFQAHGLDSIKAVQFSSLLKKELNCEISVTVLLHPECSPNSLAAAVKEGGTNKLSVSVNEVEADAIKLAGELGGVKPLAPIKDSWVLLTGATGFLGKRLLTHFLNGGEKVICLIRGLNDADAEKRMYGMCPNLQKYANSSLIVWASDLSDDNLSLSSEKWEFLEKHVSKIVHNGAMVHWTKTYYDLWKPNVLSTKKLLDLSMVGPKKLIFVSGGAQQELSMVDRAAKGQSMGYTLSKFAAETVCYKAKENGNPEIYTILPGFILANDGEILARDFFWRFVQTCVRMKKWPTRADGGSLPLRISSTEEIARCMHEGIEHQQYFPEDKDGRVMSYDGIDGNVMIAACEEKRGIKLQKVPLSVWLQQVDKDLEEEKEYHPLFALRHLTEGAVQIGLLDDGASGIKQKHFLSVDAFKNGLEQLEV</sequence>
<dbReference type="Gene3D" id="3.40.50.12780">
    <property type="entry name" value="N-terminal domain of ligase-like"/>
    <property type="match status" value="1"/>
</dbReference>
<accession>A0AAE9WFM9</accession>
<dbReference type="PANTHER" id="PTHR43439:SF2">
    <property type="entry name" value="ENZYME, PUTATIVE (JCVI)-RELATED"/>
    <property type="match status" value="1"/>
</dbReference>
<dbReference type="AlphaFoldDB" id="A0AAE9WFM9"/>
<dbReference type="InterPro" id="IPR020845">
    <property type="entry name" value="AMP-binding_CS"/>
</dbReference>
<dbReference type="Pfam" id="PF00501">
    <property type="entry name" value="AMP-binding"/>
    <property type="match status" value="1"/>
</dbReference>
<name>A0AAE9WFM9_9SCHI</name>
<organism evidence="4 5">
    <name type="scientific">Schizosaccharomyces osmophilus</name>
    <dbReference type="NCBI Taxonomy" id="2545709"/>
    <lineage>
        <taxon>Eukaryota</taxon>
        <taxon>Fungi</taxon>
        <taxon>Dikarya</taxon>
        <taxon>Ascomycota</taxon>
        <taxon>Taphrinomycotina</taxon>
        <taxon>Schizosaccharomycetes</taxon>
        <taxon>Schizosaccharomycetales</taxon>
        <taxon>Schizosaccharomycetaceae</taxon>
        <taxon>Schizosaccharomyces</taxon>
    </lineage>
</organism>
<evidence type="ECO:0000256" key="1">
    <source>
        <dbReference type="ARBA" id="ARBA00022450"/>
    </source>
</evidence>
<dbReference type="Proteomes" id="UP001212411">
    <property type="component" value="Chromosome 3"/>
</dbReference>
<feature type="domain" description="Carrier" evidence="3">
    <location>
        <begin position="522"/>
        <end position="599"/>
    </location>
</feature>
<dbReference type="InterPro" id="IPR000873">
    <property type="entry name" value="AMP-dep_synth/lig_dom"/>
</dbReference>
<dbReference type="EMBL" id="CP115613">
    <property type="protein sequence ID" value="WBW74769.1"/>
    <property type="molecule type" value="Genomic_DNA"/>
</dbReference>
<dbReference type="InterPro" id="IPR051414">
    <property type="entry name" value="Adenylate-forming_Reductase"/>
</dbReference>
<reference evidence="4 5" key="1">
    <citation type="journal article" date="2023" name="G3 (Bethesda)">
        <title>A high-quality reference genome for the fission yeast Schizosaccharomyces osmophilus.</title>
        <authorList>
            <person name="Jia G.S."/>
            <person name="Zhang W.C."/>
            <person name="Liang Y."/>
            <person name="Liu X.H."/>
            <person name="Rhind N."/>
            <person name="Pidoux A."/>
            <person name="Brysch-Herzberg M."/>
            <person name="Du L.L."/>
        </authorList>
    </citation>
    <scope>NUCLEOTIDE SEQUENCE [LARGE SCALE GENOMIC DNA]</scope>
    <source>
        <strain evidence="4 5">CBS 15793</strain>
    </source>
</reference>
<dbReference type="InterPro" id="IPR009081">
    <property type="entry name" value="PP-bd_ACP"/>
</dbReference>
<dbReference type="PROSITE" id="PS50075">
    <property type="entry name" value="CARRIER"/>
    <property type="match status" value="1"/>
</dbReference>
<dbReference type="Gene3D" id="3.40.50.720">
    <property type="entry name" value="NAD(P)-binding Rossmann-like Domain"/>
    <property type="match status" value="1"/>
</dbReference>
<protein>
    <submittedName>
        <fullName evidence="4">Phosphopantetheine binding</fullName>
    </submittedName>
</protein>
<dbReference type="SUPFAM" id="SSF56801">
    <property type="entry name" value="Acetyl-CoA synthetase-like"/>
    <property type="match status" value="1"/>
</dbReference>
<dbReference type="PANTHER" id="PTHR43439">
    <property type="entry name" value="PHENYLACETATE-COENZYME A LIGASE"/>
    <property type="match status" value="1"/>
</dbReference>
<dbReference type="Pfam" id="PF07993">
    <property type="entry name" value="NAD_binding_4"/>
    <property type="match status" value="1"/>
</dbReference>
<dbReference type="InterPro" id="IPR042099">
    <property type="entry name" value="ANL_N_sf"/>
</dbReference>
<dbReference type="GeneID" id="80878241"/>
<proteinExistence type="predicted"/>